<sequence length="162" mass="18269">MRFSEQDINNDLLAMGGWADDKAPNQSSTTRPQQRHSERHHVGTQIEPHHQGYRPQRVGYARRNGQNHRSQPSRSEDGLLERPPRDAIKEVRAAQLIRRLHPAFPEAEGGQRGNEATAKPSASLSKVEQRFRKHASSAAYLLLDGHDGIEPSNPVQDEENVF</sequence>
<accession>A0ACC2JIS6</accession>
<proteinExistence type="predicted"/>
<organism evidence="1 2">
    <name type="scientific">Lasiodiplodia mahajangana</name>
    <dbReference type="NCBI Taxonomy" id="1108764"/>
    <lineage>
        <taxon>Eukaryota</taxon>
        <taxon>Fungi</taxon>
        <taxon>Dikarya</taxon>
        <taxon>Ascomycota</taxon>
        <taxon>Pezizomycotina</taxon>
        <taxon>Dothideomycetes</taxon>
        <taxon>Dothideomycetes incertae sedis</taxon>
        <taxon>Botryosphaeriales</taxon>
        <taxon>Botryosphaeriaceae</taxon>
        <taxon>Lasiodiplodia</taxon>
    </lineage>
</organism>
<evidence type="ECO:0000313" key="2">
    <source>
        <dbReference type="Proteomes" id="UP001153332"/>
    </source>
</evidence>
<evidence type="ECO:0000313" key="1">
    <source>
        <dbReference type="EMBL" id="KAJ8127088.1"/>
    </source>
</evidence>
<dbReference type="Proteomes" id="UP001153332">
    <property type="component" value="Unassembled WGS sequence"/>
</dbReference>
<dbReference type="EMBL" id="JAPUUL010001562">
    <property type="protein sequence ID" value="KAJ8127088.1"/>
    <property type="molecule type" value="Genomic_DNA"/>
</dbReference>
<protein>
    <submittedName>
        <fullName evidence="1">Uncharacterized protein</fullName>
    </submittedName>
</protein>
<reference evidence="1" key="1">
    <citation type="submission" date="2022-12" db="EMBL/GenBank/DDBJ databases">
        <title>Genome Sequence of Lasiodiplodia mahajangana.</title>
        <authorList>
            <person name="Buettner E."/>
        </authorList>
    </citation>
    <scope>NUCLEOTIDE SEQUENCE</scope>
    <source>
        <strain evidence="1">VT137</strain>
    </source>
</reference>
<keyword evidence="2" id="KW-1185">Reference proteome</keyword>
<comment type="caution">
    <text evidence="1">The sequence shown here is derived from an EMBL/GenBank/DDBJ whole genome shotgun (WGS) entry which is preliminary data.</text>
</comment>
<name>A0ACC2JIS6_9PEZI</name>
<gene>
    <name evidence="1" type="ORF">O1611_g6548</name>
</gene>